<feature type="domain" description="Helitron helicase-like" evidence="1">
    <location>
        <begin position="1"/>
        <end position="96"/>
    </location>
</feature>
<evidence type="ECO:0000313" key="2">
    <source>
        <dbReference type="Proteomes" id="UP000189701"/>
    </source>
</evidence>
<organism evidence="2 3">
    <name type="scientific">Nicotiana sylvestris</name>
    <name type="common">Wood tobacco</name>
    <name type="synonym">South American tobacco</name>
    <dbReference type="NCBI Taxonomy" id="4096"/>
    <lineage>
        <taxon>Eukaryota</taxon>
        <taxon>Viridiplantae</taxon>
        <taxon>Streptophyta</taxon>
        <taxon>Embryophyta</taxon>
        <taxon>Tracheophyta</taxon>
        <taxon>Spermatophyta</taxon>
        <taxon>Magnoliopsida</taxon>
        <taxon>eudicotyledons</taxon>
        <taxon>Gunneridae</taxon>
        <taxon>Pentapetalae</taxon>
        <taxon>asterids</taxon>
        <taxon>lamiids</taxon>
        <taxon>Solanales</taxon>
        <taxon>Solanaceae</taxon>
        <taxon>Nicotianoideae</taxon>
        <taxon>Nicotianeae</taxon>
        <taxon>Nicotiana</taxon>
    </lineage>
</organism>
<reference evidence="3" key="2">
    <citation type="submission" date="2025-08" db="UniProtKB">
        <authorList>
            <consortium name="RefSeq"/>
        </authorList>
    </citation>
    <scope>IDENTIFICATION</scope>
    <source>
        <tissue evidence="3">Leaf</tissue>
    </source>
</reference>
<dbReference type="Proteomes" id="UP000189701">
    <property type="component" value="Unplaced"/>
</dbReference>
<accession>A0A1U7VM58</accession>
<dbReference type="eggNOG" id="KOG0987">
    <property type="taxonomic scope" value="Eukaryota"/>
</dbReference>
<dbReference type="RefSeq" id="XP_009766041.1">
    <property type="nucleotide sequence ID" value="XM_009767739.1"/>
</dbReference>
<keyword evidence="2" id="KW-1185">Reference proteome</keyword>
<dbReference type="STRING" id="4096.A0A1U7VM58"/>
<dbReference type="PANTHER" id="PTHR10492">
    <property type="match status" value="1"/>
</dbReference>
<dbReference type="PANTHER" id="PTHR10492:SF101">
    <property type="entry name" value="ATP-DEPENDENT DNA HELICASE"/>
    <property type="match status" value="1"/>
</dbReference>
<dbReference type="InterPro" id="IPR025476">
    <property type="entry name" value="Helitron_helicase-like"/>
</dbReference>
<dbReference type="Pfam" id="PF14214">
    <property type="entry name" value="Helitron_like_N"/>
    <property type="match status" value="1"/>
</dbReference>
<dbReference type="AlphaFoldDB" id="A0A1U7VM58"/>
<name>A0A1U7VM58_NICSY</name>
<proteinExistence type="predicted"/>
<gene>
    <name evidence="3" type="primary">LOC104217469</name>
</gene>
<dbReference type="OrthoDB" id="1900198at2759"/>
<protein>
    <submittedName>
        <fullName evidence="3">Uncharacterized protein LOC104217469</fullName>
    </submittedName>
</protein>
<evidence type="ECO:0000313" key="3">
    <source>
        <dbReference type="RefSeq" id="XP_009766041.1"/>
    </source>
</evidence>
<evidence type="ECO:0000259" key="1">
    <source>
        <dbReference type="Pfam" id="PF14214"/>
    </source>
</evidence>
<sequence length="222" mass="26133">MIQNYQDAMAICKWARYPNLFITFTCNPKWPEISRFVKSKGLQPEDRPDILSRVFKIKLDRLIKDLKEKQIFGSVKSVIYTIEFQKRGLPHAHILLFLHNKYPNVGDIDLVISAEIPDESVDPNYYMAVKNFMMHGPCGSVRKSSPCMRHGRCTKHFPKKFVQNTTIDEDGYPVYKRRDNGRNIQKEGIELDNRYVVPHNRYLLLKYRAHINVEWCNQSRSI</sequence>
<reference evidence="2" key="1">
    <citation type="journal article" date="2013" name="Genome Biol.">
        <title>Reference genomes and transcriptomes of Nicotiana sylvestris and Nicotiana tomentosiformis.</title>
        <authorList>
            <person name="Sierro N."/>
            <person name="Battey J.N."/>
            <person name="Ouadi S."/>
            <person name="Bovet L."/>
            <person name="Goepfert S."/>
            <person name="Bakaher N."/>
            <person name="Peitsch M.C."/>
            <person name="Ivanov N.V."/>
        </authorList>
    </citation>
    <scope>NUCLEOTIDE SEQUENCE [LARGE SCALE GENOMIC DNA]</scope>
</reference>
<feature type="non-terminal residue" evidence="3">
    <location>
        <position position="222"/>
    </location>
</feature>